<evidence type="ECO:0000313" key="5">
    <source>
        <dbReference type="Proteomes" id="UP001172101"/>
    </source>
</evidence>
<reference evidence="4" key="1">
    <citation type="submission" date="2023-06" db="EMBL/GenBank/DDBJ databases">
        <title>Genome-scale phylogeny and comparative genomics of the fungal order Sordariales.</title>
        <authorList>
            <consortium name="Lawrence Berkeley National Laboratory"/>
            <person name="Hensen N."/>
            <person name="Bonometti L."/>
            <person name="Westerberg I."/>
            <person name="Brannstrom I.O."/>
            <person name="Guillou S."/>
            <person name="Cros-Aarteil S."/>
            <person name="Calhoun S."/>
            <person name="Haridas S."/>
            <person name="Kuo A."/>
            <person name="Mondo S."/>
            <person name="Pangilinan J."/>
            <person name="Riley R."/>
            <person name="LaButti K."/>
            <person name="Andreopoulos B."/>
            <person name="Lipzen A."/>
            <person name="Chen C."/>
            <person name="Yanf M."/>
            <person name="Daum C."/>
            <person name="Ng V."/>
            <person name="Clum A."/>
            <person name="Steindorff A."/>
            <person name="Ohm R."/>
            <person name="Martin F."/>
            <person name="Silar P."/>
            <person name="Natvig D."/>
            <person name="Lalanne C."/>
            <person name="Gautier V."/>
            <person name="Ament-velasquez S.L."/>
            <person name="Kruys A."/>
            <person name="Hutchinson M.I."/>
            <person name="Powell A.J."/>
            <person name="Barry K."/>
            <person name="Miller A.N."/>
            <person name="Grigoriev I.V."/>
            <person name="Debuchy R."/>
            <person name="Gladieux P."/>
            <person name="Thoren M.H."/>
            <person name="Johannesson H."/>
        </authorList>
    </citation>
    <scope>NUCLEOTIDE SEQUENCE</scope>
    <source>
        <strain evidence="4">SMH2392-1A</strain>
    </source>
</reference>
<accession>A0AA40BG40</accession>
<keyword evidence="5" id="KW-1185">Reference proteome</keyword>
<dbReference type="AlphaFoldDB" id="A0AA40BG40"/>
<dbReference type="Proteomes" id="UP001172101">
    <property type="component" value="Unassembled WGS sequence"/>
</dbReference>
<dbReference type="InterPro" id="IPR045464">
    <property type="entry name" value="Hrt3/FBXO9_C"/>
</dbReference>
<keyword evidence="1" id="KW-0833">Ubl conjugation pathway</keyword>
<name>A0AA40BG40_9PEZI</name>
<dbReference type="GeneID" id="85322397"/>
<organism evidence="4 5">
    <name type="scientific">Lasiosphaeria miniovina</name>
    <dbReference type="NCBI Taxonomy" id="1954250"/>
    <lineage>
        <taxon>Eukaryota</taxon>
        <taxon>Fungi</taxon>
        <taxon>Dikarya</taxon>
        <taxon>Ascomycota</taxon>
        <taxon>Pezizomycotina</taxon>
        <taxon>Sordariomycetes</taxon>
        <taxon>Sordariomycetidae</taxon>
        <taxon>Sordariales</taxon>
        <taxon>Lasiosphaeriaceae</taxon>
        <taxon>Lasiosphaeria</taxon>
    </lineage>
</organism>
<evidence type="ECO:0000313" key="4">
    <source>
        <dbReference type="EMBL" id="KAK0733556.1"/>
    </source>
</evidence>
<dbReference type="PROSITE" id="PS50181">
    <property type="entry name" value="FBOX"/>
    <property type="match status" value="1"/>
</dbReference>
<evidence type="ECO:0000259" key="3">
    <source>
        <dbReference type="PROSITE" id="PS50181"/>
    </source>
</evidence>
<protein>
    <recommendedName>
        <fullName evidence="3">F-box domain-containing protein</fullName>
    </recommendedName>
</protein>
<feature type="compositionally biased region" description="Low complexity" evidence="2">
    <location>
        <begin position="35"/>
        <end position="57"/>
    </location>
</feature>
<dbReference type="PANTHER" id="PTHR12874">
    <property type="entry name" value="F-BOX ONLY PROTEIN 48-RELATED"/>
    <property type="match status" value="1"/>
</dbReference>
<sequence>MNPQDESVSNPELESFREQWRAEVRAKVVPRHAPAKASSSSSSSASTRPVRAAVAVEPPRKPPPPRSSQPAAAGEDVEDDDETPAFGGPSAAASSQDHAQPSTKLPVPVPAEPVTALDHYEKAVEREVAGNLGDSLKLYRKAYRLDDRVDQVYRDKHFPKPVPPAPGQAAPVLAPASAAHQPQPMKDLIASFASIAIEPGAPEIEGMPQRPCPVASLPDEILVHVLRDVAVLDVGLFVRLAQVCKRFAYLVATEDSIWRRVCLGSEFGFGGMHYHWQRQITWEPLTEEDVIREAEAKGVDGEGGSSADVTTPPPWSLEERAQRHAEESAAATMAFFGSLYGSSWQRMFQLRPRVRFNGCYISTVNYMRPGQASANYVTWHSPVHIVTYYRYLRFFRDGSALSLLTTSEPADVVHYLTREAVALHAGPGSRGGGASHHLPSAVVQSALRGRWRLTTAADRPTASLSVVEGDLIVETEGVSKYIYRLDLALRSSSAAKSSAAGAKNNKLVWRGFYSYNRLTDDWAEFALKNDKPFFFSRVKSYGVKGE</sequence>
<dbReference type="SUPFAM" id="SSF81383">
    <property type="entry name" value="F-box domain"/>
    <property type="match status" value="1"/>
</dbReference>
<dbReference type="PANTHER" id="PTHR12874:SF9">
    <property type="entry name" value="F-BOX ONLY PROTEIN 48"/>
    <property type="match status" value="1"/>
</dbReference>
<comment type="caution">
    <text evidence="4">The sequence shown here is derived from an EMBL/GenBank/DDBJ whole genome shotgun (WGS) entry which is preliminary data.</text>
</comment>
<dbReference type="EMBL" id="JAUIRO010000001">
    <property type="protein sequence ID" value="KAK0733556.1"/>
    <property type="molecule type" value="Genomic_DNA"/>
</dbReference>
<dbReference type="Pfam" id="PF12937">
    <property type="entry name" value="F-box-like"/>
    <property type="match status" value="1"/>
</dbReference>
<dbReference type="GO" id="GO:0019005">
    <property type="term" value="C:SCF ubiquitin ligase complex"/>
    <property type="evidence" value="ECO:0007669"/>
    <property type="project" value="TreeGrafter"/>
</dbReference>
<dbReference type="GO" id="GO:0005737">
    <property type="term" value="C:cytoplasm"/>
    <property type="evidence" value="ECO:0007669"/>
    <property type="project" value="TreeGrafter"/>
</dbReference>
<dbReference type="GO" id="GO:0031146">
    <property type="term" value="P:SCF-dependent proteasomal ubiquitin-dependent protein catabolic process"/>
    <property type="evidence" value="ECO:0007669"/>
    <property type="project" value="TreeGrafter"/>
</dbReference>
<dbReference type="InterPro" id="IPR036047">
    <property type="entry name" value="F-box-like_dom_sf"/>
</dbReference>
<dbReference type="InterPro" id="IPR001810">
    <property type="entry name" value="F-box_dom"/>
</dbReference>
<dbReference type="Gene3D" id="1.20.1280.50">
    <property type="match status" value="1"/>
</dbReference>
<gene>
    <name evidence="4" type="ORF">B0T26DRAFT_669958</name>
</gene>
<evidence type="ECO:0000256" key="2">
    <source>
        <dbReference type="SAM" id="MobiDB-lite"/>
    </source>
</evidence>
<feature type="domain" description="F-box" evidence="3">
    <location>
        <begin position="211"/>
        <end position="261"/>
    </location>
</feature>
<dbReference type="RefSeq" id="XP_060302433.1">
    <property type="nucleotide sequence ID" value="XM_060439127.1"/>
</dbReference>
<feature type="region of interest" description="Disordered" evidence="2">
    <location>
        <begin position="27"/>
        <end position="109"/>
    </location>
</feature>
<evidence type="ECO:0000256" key="1">
    <source>
        <dbReference type="ARBA" id="ARBA00022786"/>
    </source>
</evidence>
<dbReference type="Pfam" id="PF19270">
    <property type="entry name" value="FBO_C"/>
    <property type="match status" value="1"/>
</dbReference>
<proteinExistence type="predicted"/>